<dbReference type="EMBL" id="FWFR01000001">
    <property type="protein sequence ID" value="SLN12404.1"/>
    <property type="molecule type" value="Genomic_DNA"/>
</dbReference>
<dbReference type="RefSeq" id="WP_085881526.1">
    <property type="nucleotide sequence ID" value="NZ_FWFR01000001.1"/>
</dbReference>
<accession>A0A1Y5RDJ6</accession>
<sequence>MTWTEERVELLKELWGNGKTAADIAEALGGVTRNAVIGKANRLNLSAKGEAKPASVRAEPSAKRPCQWPIGHPGEPDFRFCNKEAAAGKPYCVHHCNLAYQNRDSAAA</sequence>
<organism evidence="2 3">
    <name type="scientific">Oceanibacterium hippocampi</name>
    <dbReference type="NCBI Taxonomy" id="745714"/>
    <lineage>
        <taxon>Bacteria</taxon>
        <taxon>Pseudomonadati</taxon>
        <taxon>Pseudomonadota</taxon>
        <taxon>Alphaproteobacteria</taxon>
        <taxon>Sneathiellales</taxon>
        <taxon>Sneathiellaceae</taxon>
        <taxon>Oceanibacterium</taxon>
    </lineage>
</organism>
<dbReference type="OrthoDB" id="9798071at2"/>
<feature type="region of interest" description="Disordered" evidence="1">
    <location>
        <begin position="48"/>
        <end position="67"/>
    </location>
</feature>
<proteinExistence type="predicted"/>
<protein>
    <submittedName>
        <fullName evidence="2">GcrA cell cycle regulator</fullName>
    </submittedName>
</protein>
<dbReference type="Proteomes" id="UP000193200">
    <property type="component" value="Unassembled WGS sequence"/>
</dbReference>
<dbReference type="Gene3D" id="1.10.10.60">
    <property type="entry name" value="Homeodomain-like"/>
    <property type="match status" value="1"/>
</dbReference>
<dbReference type="InterPro" id="IPR011681">
    <property type="entry name" value="GcrA"/>
</dbReference>
<gene>
    <name evidence="2" type="ORF">OCH7691_00158</name>
</gene>
<reference evidence="2 3" key="1">
    <citation type="submission" date="2017-03" db="EMBL/GenBank/DDBJ databases">
        <authorList>
            <person name="Afonso C.L."/>
            <person name="Miller P.J."/>
            <person name="Scott M.A."/>
            <person name="Spackman E."/>
            <person name="Goraichik I."/>
            <person name="Dimitrov K.M."/>
            <person name="Suarez D.L."/>
            <person name="Swayne D.E."/>
        </authorList>
    </citation>
    <scope>NUCLEOTIDE SEQUENCE [LARGE SCALE GENOMIC DNA]</scope>
    <source>
        <strain evidence="2 3">CECT 7691</strain>
    </source>
</reference>
<evidence type="ECO:0000313" key="3">
    <source>
        <dbReference type="Proteomes" id="UP000193200"/>
    </source>
</evidence>
<evidence type="ECO:0000256" key="1">
    <source>
        <dbReference type="SAM" id="MobiDB-lite"/>
    </source>
</evidence>
<keyword evidence="3" id="KW-1185">Reference proteome</keyword>
<dbReference type="InParanoid" id="A0A1Y5RDJ6"/>
<evidence type="ECO:0000313" key="2">
    <source>
        <dbReference type="EMBL" id="SLN12404.1"/>
    </source>
</evidence>
<dbReference type="Pfam" id="PF07750">
    <property type="entry name" value="GcrA"/>
    <property type="match status" value="2"/>
</dbReference>
<dbReference type="AlphaFoldDB" id="A0A1Y5RDJ6"/>
<name>A0A1Y5RDJ6_9PROT</name>